<dbReference type="CDD" id="cd09917">
    <property type="entry name" value="F-box_SF"/>
    <property type="match status" value="1"/>
</dbReference>
<feature type="region of interest" description="Disordered" evidence="1">
    <location>
        <begin position="348"/>
        <end position="374"/>
    </location>
</feature>
<feature type="compositionally biased region" description="Low complexity" evidence="1">
    <location>
        <begin position="632"/>
        <end position="648"/>
    </location>
</feature>
<reference evidence="2" key="1">
    <citation type="submission" date="2020-11" db="EMBL/GenBank/DDBJ databases">
        <authorList>
            <consortium name="DOE Joint Genome Institute"/>
            <person name="Ahrendt S."/>
            <person name="Riley R."/>
            <person name="Andreopoulos W."/>
            <person name="Labutti K."/>
            <person name="Pangilinan J."/>
            <person name="Ruiz-Duenas F.J."/>
            <person name="Barrasa J.M."/>
            <person name="Sanchez-Garcia M."/>
            <person name="Camarero S."/>
            <person name="Miyauchi S."/>
            <person name="Serrano A."/>
            <person name="Linde D."/>
            <person name="Babiker R."/>
            <person name="Drula E."/>
            <person name="Ayuso-Fernandez I."/>
            <person name="Pacheco R."/>
            <person name="Padilla G."/>
            <person name="Ferreira P."/>
            <person name="Barriuso J."/>
            <person name="Kellner H."/>
            <person name="Castanera R."/>
            <person name="Alfaro M."/>
            <person name="Ramirez L."/>
            <person name="Pisabarro A.G."/>
            <person name="Kuo A."/>
            <person name="Tritt A."/>
            <person name="Lipzen A."/>
            <person name="He G."/>
            <person name="Yan M."/>
            <person name="Ng V."/>
            <person name="Cullen D."/>
            <person name="Martin F."/>
            <person name="Rosso M.-N."/>
            <person name="Henrissat B."/>
            <person name="Hibbett D."/>
            <person name="Martinez A.T."/>
            <person name="Grigoriev I.V."/>
        </authorList>
    </citation>
    <scope>NUCLEOTIDE SEQUENCE</scope>
    <source>
        <strain evidence="2">AH 40177</strain>
    </source>
</reference>
<dbReference type="AlphaFoldDB" id="A0A9P5QC09"/>
<dbReference type="InterPro" id="IPR036047">
    <property type="entry name" value="F-box-like_dom_sf"/>
</dbReference>
<comment type="caution">
    <text evidence="2">The sequence shown here is derived from an EMBL/GenBank/DDBJ whole genome shotgun (WGS) entry which is preliminary data.</text>
</comment>
<feature type="region of interest" description="Disordered" evidence="1">
    <location>
        <begin position="632"/>
        <end position="668"/>
    </location>
</feature>
<feature type="region of interest" description="Disordered" evidence="1">
    <location>
        <begin position="211"/>
        <end position="239"/>
    </location>
</feature>
<name>A0A9P5QC09_9AGAR</name>
<organism evidence="2 3">
    <name type="scientific">Rhodocollybia butyracea</name>
    <dbReference type="NCBI Taxonomy" id="206335"/>
    <lineage>
        <taxon>Eukaryota</taxon>
        <taxon>Fungi</taxon>
        <taxon>Dikarya</taxon>
        <taxon>Basidiomycota</taxon>
        <taxon>Agaricomycotina</taxon>
        <taxon>Agaricomycetes</taxon>
        <taxon>Agaricomycetidae</taxon>
        <taxon>Agaricales</taxon>
        <taxon>Marasmiineae</taxon>
        <taxon>Omphalotaceae</taxon>
        <taxon>Rhodocollybia</taxon>
    </lineage>
</organism>
<protein>
    <recommendedName>
        <fullName evidence="4">F-box domain-containing protein</fullName>
    </recommendedName>
</protein>
<evidence type="ECO:0008006" key="4">
    <source>
        <dbReference type="Google" id="ProtNLM"/>
    </source>
</evidence>
<sequence>MSSPTYSGPSSPTCIFSLPLEILEQIIISCAFSGSPESIASFSQTCRTHYELIYASTDSHLWREFFLATFDDPRKNLKVLGRPIVPDTADDVAFDWKTEYRRRIRAGKMVEAMKVDSQTLASDLNALSSTATSALLQLPVNSSSANVAWCAQLFANGFPSALLRRLTLNDSQGSVPVSEQIIMRLDWERSAAGREFYRLFFLSGFRGGPADLEDSDNEDEDEDGRYNLRSSSSRKKKEPKVKLRALARTVARHRVYNLPYLSAERCWGPFLRASSPPLPLDDVEDESIPEDNGITNGKGKERAVDEIMDKKKIKKVKKHDNEDPDALQAAQVNITFLRAILNNFDTFFDSQDPEPVDDDEEEDGDYTPPDDDHHHHYQFEFEEQTGEENEDDAISETNESYFTDDSEVPQDLFMPASGPLPIYPPDPHLLFPDYAFLSAARLVVAENLRERYKSGSSNDSPMWPWFTTTAAVEATRELLLRMGVLLPPKPGDIKRPIEVENNIESSGGSSDDRGWESLRMGSAPGFWDCRGNREGWTGVVDEAPQVKPEMPTPWWRKDEDLKYPDDVEGWDWAGAEGKWMRAVCWMDYRDLLFHNLQTTYPIAARYHQEIQETCRVFAMTLKVVGYSRVPAPSALPAPSAESSSSSSSNGERNAKDKEPTSTSNGHTHYDPLVYALPIIHVVGEFRGSDVDDSVARRSRGTIRMIGDRAIRWNLISSEVSSPDRDEWVMEGIQVGGIGSAMGVVGMWTGASHERGDPIGPSWAWKIE</sequence>
<dbReference type="SUPFAM" id="SSF81383">
    <property type="entry name" value="F-box domain"/>
    <property type="match status" value="1"/>
</dbReference>
<proteinExistence type="predicted"/>
<feature type="compositionally biased region" description="Acidic residues" evidence="1">
    <location>
        <begin position="211"/>
        <end position="223"/>
    </location>
</feature>
<dbReference type="Proteomes" id="UP000772434">
    <property type="component" value="Unassembled WGS sequence"/>
</dbReference>
<feature type="compositionally biased region" description="Acidic residues" evidence="1">
    <location>
        <begin position="351"/>
        <end position="369"/>
    </location>
</feature>
<gene>
    <name evidence="2" type="ORF">BDP27DRAFT_1412421</name>
</gene>
<evidence type="ECO:0000313" key="3">
    <source>
        <dbReference type="Proteomes" id="UP000772434"/>
    </source>
</evidence>
<evidence type="ECO:0000256" key="1">
    <source>
        <dbReference type="SAM" id="MobiDB-lite"/>
    </source>
</evidence>
<keyword evidence="3" id="KW-1185">Reference proteome</keyword>
<accession>A0A9P5QC09</accession>
<dbReference type="EMBL" id="JADNRY010000001">
    <property type="protein sequence ID" value="KAF9078432.1"/>
    <property type="molecule type" value="Genomic_DNA"/>
</dbReference>
<evidence type="ECO:0000313" key="2">
    <source>
        <dbReference type="EMBL" id="KAF9078432.1"/>
    </source>
</evidence>
<dbReference type="OrthoDB" id="3226064at2759"/>